<reference evidence="3 4" key="1">
    <citation type="submission" date="2016-10" db="EMBL/GenBank/DDBJ databases">
        <authorList>
            <person name="de Groot N.N."/>
        </authorList>
    </citation>
    <scope>NUCLEOTIDE SEQUENCE [LARGE SCALE GENOMIC DNA]</scope>
    <source>
        <strain evidence="3 4">ATCC 51327</strain>
    </source>
</reference>
<feature type="domain" description="GFO/IDH/MocA-like oxidoreductase" evidence="2">
    <location>
        <begin position="134"/>
        <end position="257"/>
    </location>
</feature>
<dbReference type="InterPro" id="IPR000683">
    <property type="entry name" value="Gfo/Idh/MocA-like_OxRdtase_N"/>
</dbReference>
<sequence>MAELKVGIIGIGNMGTAHAKNLAAGQVKGAELVAVCDINQQRLDWAAENLAQQVKLYSEAAELLNYAELEAVIIATPHYDHPPLAIAAFKKGLHVLTEKPAGVYTKAVREMNKAALAAGKTFAIMYNQRTRPIYQKVKDLVSSGELGDLKRINWIIDWYRPQSYYDNGGWRATWQGEGGGVLLNQDPHQLDLWQWICGMPIRIRAFAAEGKYHQIEVEDDVTAYFEYENGATGVLVTSTGIAPETNRLEITGTKGKIIVEAEKLIFKRLRISEPEFNNTFKGGFGKPECWQIEIPTTDTGAEHLKILNNWVAAIQQGTKLIAPGEEGIKGLTISNAIHLSAWNDDWVEIPYSEDLFYQKLQTKIANSSFEKKTTESRTFSVEGTF</sequence>
<dbReference type="SUPFAM" id="SSF51735">
    <property type="entry name" value="NAD(P)-binding Rossmann-fold domains"/>
    <property type="match status" value="1"/>
</dbReference>
<accession>A0A1I4ISB0</accession>
<dbReference type="RefSeq" id="WP_089861572.1">
    <property type="nucleotide sequence ID" value="NZ_FOTI01000018.1"/>
</dbReference>
<dbReference type="Gene3D" id="3.40.50.720">
    <property type="entry name" value="NAD(P)-binding Rossmann-like Domain"/>
    <property type="match status" value="1"/>
</dbReference>
<dbReference type="InterPro" id="IPR036291">
    <property type="entry name" value="NAD(P)-bd_dom_sf"/>
</dbReference>
<dbReference type="PANTHER" id="PTHR43249:SF1">
    <property type="entry name" value="D-GLUCOSIDE 3-DEHYDROGENASE"/>
    <property type="match status" value="1"/>
</dbReference>
<dbReference type="STRING" id="29563.SAMN02983006_01493"/>
<dbReference type="PANTHER" id="PTHR43249">
    <property type="entry name" value="UDP-N-ACETYL-2-AMINO-2-DEOXY-D-GLUCURONATE OXIDASE"/>
    <property type="match status" value="1"/>
</dbReference>
<proteinExistence type="predicted"/>
<evidence type="ECO:0000259" key="2">
    <source>
        <dbReference type="Pfam" id="PF22725"/>
    </source>
</evidence>
<feature type="domain" description="Gfo/Idh/MocA-like oxidoreductase N-terminal" evidence="1">
    <location>
        <begin position="4"/>
        <end position="124"/>
    </location>
</feature>
<dbReference type="EMBL" id="FOTI01000018">
    <property type="protein sequence ID" value="SFL56731.1"/>
    <property type="molecule type" value="Genomic_DNA"/>
</dbReference>
<dbReference type="OrthoDB" id="9815825at2"/>
<dbReference type="GO" id="GO:0000166">
    <property type="term" value="F:nucleotide binding"/>
    <property type="evidence" value="ECO:0007669"/>
    <property type="project" value="InterPro"/>
</dbReference>
<dbReference type="SUPFAM" id="SSF55347">
    <property type="entry name" value="Glyceraldehyde-3-phosphate dehydrogenase-like, C-terminal domain"/>
    <property type="match status" value="1"/>
</dbReference>
<evidence type="ECO:0000313" key="4">
    <source>
        <dbReference type="Proteomes" id="UP000199006"/>
    </source>
</evidence>
<protein>
    <submittedName>
        <fullName evidence="3">Predicted dehydrogenase</fullName>
    </submittedName>
</protein>
<dbReference type="InterPro" id="IPR055170">
    <property type="entry name" value="GFO_IDH_MocA-like_dom"/>
</dbReference>
<dbReference type="Proteomes" id="UP000199006">
    <property type="component" value="Unassembled WGS sequence"/>
</dbReference>
<evidence type="ECO:0000313" key="3">
    <source>
        <dbReference type="EMBL" id="SFL56731.1"/>
    </source>
</evidence>
<dbReference type="Pfam" id="PF01408">
    <property type="entry name" value="GFO_IDH_MocA"/>
    <property type="match status" value="1"/>
</dbReference>
<dbReference type="Pfam" id="PF22725">
    <property type="entry name" value="GFO_IDH_MocA_C3"/>
    <property type="match status" value="1"/>
</dbReference>
<organism evidence="3 4">
    <name type="scientific">Halanaerobium salsuginis</name>
    <dbReference type="NCBI Taxonomy" id="29563"/>
    <lineage>
        <taxon>Bacteria</taxon>
        <taxon>Bacillati</taxon>
        <taxon>Bacillota</taxon>
        <taxon>Clostridia</taxon>
        <taxon>Halanaerobiales</taxon>
        <taxon>Halanaerobiaceae</taxon>
        <taxon>Halanaerobium</taxon>
    </lineage>
</organism>
<dbReference type="InterPro" id="IPR052515">
    <property type="entry name" value="Gfo/Idh/MocA_Oxidoreductase"/>
</dbReference>
<dbReference type="Gene3D" id="3.30.360.10">
    <property type="entry name" value="Dihydrodipicolinate Reductase, domain 2"/>
    <property type="match status" value="1"/>
</dbReference>
<keyword evidence="4" id="KW-1185">Reference proteome</keyword>
<gene>
    <name evidence="3" type="ORF">SAMN02983006_01493</name>
</gene>
<evidence type="ECO:0000259" key="1">
    <source>
        <dbReference type="Pfam" id="PF01408"/>
    </source>
</evidence>
<dbReference type="AlphaFoldDB" id="A0A1I4ISB0"/>
<name>A0A1I4ISB0_9FIRM</name>